<comment type="caution">
    <text evidence="12">The sequence shown here is derived from an EMBL/GenBank/DDBJ whole genome shotgun (WGS) entry which is preliminary data.</text>
</comment>
<dbReference type="GO" id="GO:0051536">
    <property type="term" value="F:iron-sulfur cluster binding"/>
    <property type="evidence" value="ECO:0007669"/>
    <property type="project" value="UniProtKB-KW"/>
</dbReference>
<keyword evidence="3" id="KW-0285">Flavoprotein</keyword>
<dbReference type="EMBL" id="DRNZ01000002">
    <property type="protein sequence ID" value="HHO57539.1"/>
    <property type="molecule type" value="Genomic_DNA"/>
</dbReference>
<accession>A0A7C5WUI4</accession>
<protein>
    <recommendedName>
        <fullName evidence="10">D-lactate dehydrogenase (cytochrome)</fullName>
        <ecNumber evidence="10">1.1.2.4</ecNumber>
    </recommendedName>
</protein>
<dbReference type="InterPro" id="IPR016166">
    <property type="entry name" value="FAD-bd_PCMH"/>
</dbReference>
<dbReference type="GO" id="GO:0046872">
    <property type="term" value="F:metal ion binding"/>
    <property type="evidence" value="ECO:0007669"/>
    <property type="project" value="UniProtKB-KW"/>
</dbReference>
<comment type="similarity">
    <text evidence="2">Belongs to the FAD-binding oxidoreductase/transferase type 4 family.</text>
</comment>
<keyword evidence="6" id="KW-0809">Transit peptide</keyword>
<dbReference type="SUPFAM" id="SSF55103">
    <property type="entry name" value="FAD-linked oxidases, C-terminal domain"/>
    <property type="match status" value="1"/>
</dbReference>
<dbReference type="GO" id="GO:0004458">
    <property type="term" value="F:D-lactate dehydrogenase (cytochrome) activity"/>
    <property type="evidence" value="ECO:0007669"/>
    <property type="project" value="UniProtKB-EC"/>
</dbReference>
<keyword evidence="7" id="KW-0560">Oxidoreductase</keyword>
<dbReference type="InterPro" id="IPR016169">
    <property type="entry name" value="FAD-bd_PCMH_sub2"/>
</dbReference>
<dbReference type="PANTHER" id="PTHR11748">
    <property type="entry name" value="D-LACTATE DEHYDROGENASE"/>
    <property type="match status" value="1"/>
</dbReference>
<evidence type="ECO:0000256" key="2">
    <source>
        <dbReference type="ARBA" id="ARBA00008000"/>
    </source>
</evidence>
<evidence type="ECO:0000256" key="9">
    <source>
        <dbReference type="ARBA" id="ARBA00023014"/>
    </source>
</evidence>
<evidence type="ECO:0000256" key="5">
    <source>
        <dbReference type="ARBA" id="ARBA00022827"/>
    </source>
</evidence>
<dbReference type="Gene3D" id="3.30.465.10">
    <property type="match status" value="1"/>
</dbReference>
<feature type="domain" description="FAD-binding PCMH-type" evidence="11">
    <location>
        <begin position="21"/>
        <end position="191"/>
    </location>
</feature>
<dbReference type="GO" id="GO:0008720">
    <property type="term" value="F:D-lactate dehydrogenase (NAD+) activity"/>
    <property type="evidence" value="ECO:0007669"/>
    <property type="project" value="TreeGrafter"/>
</dbReference>
<evidence type="ECO:0000313" key="12">
    <source>
        <dbReference type="EMBL" id="HHO57539.1"/>
    </source>
</evidence>
<sequence>ERKIYSHDVGVMPSMVKPLIGKALADAIVQPQNEEEIIALVRWANQNRIPLVPRGKATSGYGGIIPVKGGIIVTFWNMRSLVSVDADNLTATVQPGIVWQNLETELAKQGLALRLYPSSAPSSTVAGWLAQGGFGYGSFEYLDFPRNVVSARVVLPSGEVREFSGADLDLIADAEGITGIITQITLRVRPLEEEVVVGGRFANVAGLTAAVKEIVAEKLPLWSATFINPKMAHLKNNLPPKIEHGHPVEEHGPKLPEEYLATFVFPASRAGEVREKLEAIIAKHGSLLPAELAHHEWEERFSIMHVKRLGPSLIPSEVVLPLENLEQALTDIETGVKQPLVIEGMIAGGENPQVVLLGFIPHDERNLLYNVAFALALSTIEKAKKYGGRAYASGLYFVHEAENILGAQRVRRLREFKGEVDPQKIMNPGKILDRSLMSTFMGIAGNFEPLIRMAGNMAKVNVGQERMAGAGKRGIPDNVAWYAYTCAQCGYCVDNCTEYYSRGWESTSPRGKWFFLREYMHGRAKLDQKWVDKFMACTTCERCDVECPLELPIEPSWMDMRGALIHDQDRLTLPPFEIMRASTEQQHNIWGAYQKDRAAWAKDLDIEFPDQAEIAYFPGCTASYVEQDIAQSSVIALSKAGVDFTYLGEDEACCGIPMLVAGKWDTFVDIMKHNVTEMKKRGVKKVVTTCP</sequence>
<evidence type="ECO:0000256" key="6">
    <source>
        <dbReference type="ARBA" id="ARBA00022946"/>
    </source>
</evidence>
<dbReference type="InterPro" id="IPR017900">
    <property type="entry name" value="4Fe4S_Fe_S_CS"/>
</dbReference>
<evidence type="ECO:0000256" key="8">
    <source>
        <dbReference type="ARBA" id="ARBA00023004"/>
    </source>
</evidence>
<feature type="non-terminal residue" evidence="12">
    <location>
        <position position="1"/>
    </location>
</feature>
<dbReference type="Gene3D" id="1.10.1060.10">
    <property type="entry name" value="Alpha-helical ferredoxin"/>
    <property type="match status" value="1"/>
</dbReference>
<evidence type="ECO:0000256" key="7">
    <source>
        <dbReference type="ARBA" id="ARBA00023002"/>
    </source>
</evidence>
<dbReference type="InterPro" id="IPR006094">
    <property type="entry name" value="Oxid_FAD_bind_N"/>
</dbReference>
<dbReference type="Pfam" id="PF13534">
    <property type="entry name" value="Fer4_17"/>
    <property type="match status" value="1"/>
</dbReference>
<dbReference type="SUPFAM" id="SSF56176">
    <property type="entry name" value="FAD-binding/transporter-associated domain-like"/>
    <property type="match status" value="1"/>
</dbReference>
<dbReference type="Proteomes" id="UP000886105">
    <property type="component" value="Unassembled WGS sequence"/>
</dbReference>
<keyword evidence="5" id="KW-0274">FAD</keyword>
<dbReference type="Pfam" id="PF02913">
    <property type="entry name" value="FAD-oxidase_C"/>
    <property type="match status" value="1"/>
</dbReference>
<dbReference type="GO" id="GO:1903457">
    <property type="term" value="P:lactate catabolic process"/>
    <property type="evidence" value="ECO:0007669"/>
    <property type="project" value="TreeGrafter"/>
</dbReference>
<keyword evidence="4" id="KW-0479">Metal-binding</keyword>
<evidence type="ECO:0000256" key="1">
    <source>
        <dbReference type="ARBA" id="ARBA00001974"/>
    </source>
</evidence>
<organism evidence="12">
    <name type="scientific">Oceanithermus profundus</name>
    <dbReference type="NCBI Taxonomy" id="187137"/>
    <lineage>
        <taxon>Bacteria</taxon>
        <taxon>Thermotogati</taxon>
        <taxon>Deinococcota</taxon>
        <taxon>Deinococci</taxon>
        <taxon>Thermales</taxon>
        <taxon>Thermaceae</taxon>
        <taxon>Oceanithermus</taxon>
    </lineage>
</organism>
<dbReference type="InterPro" id="IPR016164">
    <property type="entry name" value="FAD-linked_Oxase-like_C"/>
</dbReference>
<dbReference type="InterPro" id="IPR036318">
    <property type="entry name" value="FAD-bd_PCMH-like_sf"/>
</dbReference>
<dbReference type="PANTHER" id="PTHR11748:SF111">
    <property type="entry name" value="D-LACTATE DEHYDROGENASE, MITOCHONDRIAL-RELATED"/>
    <property type="match status" value="1"/>
</dbReference>
<dbReference type="Pfam" id="PF02754">
    <property type="entry name" value="CCG"/>
    <property type="match status" value="1"/>
</dbReference>
<dbReference type="SUPFAM" id="SSF46548">
    <property type="entry name" value="alpha-helical ferredoxin"/>
    <property type="match status" value="1"/>
</dbReference>
<gene>
    <name evidence="12" type="ORF">ENJ85_00020</name>
</gene>
<feature type="non-terminal residue" evidence="12">
    <location>
        <position position="691"/>
    </location>
</feature>
<evidence type="ECO:0000259" key="11">
    <source>
        <dbReference type="PROSITE" id="PS51387"/>
    </source>
</evidence>
<name>A0A7C5WUI4_9DEIN</name>
<dbReference type="InterPro" id="IPR009051">
    <property type="entry name" value="Helical_ferredxn"/>
</dbReference>
<proteinExistence type="inferred from homology"/>
<keyword evidence="9" id="KW-0411">Iron-sulfur</keyword>
<evidence type="ECO:0000256" key="4">
    <source>
        <dbReference type="ARBA" id="ARBA00022723"/>
    </source>
</evidence>
<comment type="cofactor">
    <cofactor evidence="1">
        <name>FAD</name>
        <dbReference type="ChEBI" id="CHEBI:57692"/>
    </cofactor>
</comment>
<dbReference type="PROSITE" id="PS00198">
    <property type="entry name" value="4FE4S_FER_1"/>
    <property type="match status" value="1"/>
</dbReference>
<evidence type="ECO:0000256" key="10">
    <source>
        <dbReference type="ARBA" id="ARBA00038897"/>
    </source>
</evidence>
<dbReference type="InterPro" id="IPR004017">
    <property type="entry name" value="Cys_rich_dom"/>
</dbReference>
<dbReference type="EC" id="1.1.2.4" evidence="10"/>
<dbReference type="PROSITE" id="PS51387">
    <property type="entry name" value="FAD_PCMH"/>
    <property type="match status" value="1"/>
</dbReference>
<reference evidence="12" key="1">
    <citation type="journal article" date="2020" name="mSystems">
        <title>Genome- and Community-Level Interaction Insights into Carbon Utilization and Element Cycling Functions of Hydrothermarchaeota in Hydrothermal Sediment.</title>
        <authorList>
            <person name="Zhou Z."/>
            <person name="Liu Y."/>
            <person name="Xu W."/>
            <person name="Pan J."/>
            <person name="Luo Z.H."/>
            <person name="Li M."/>
        </authorList>
    </citation>
    <scope>NUCLEOTIDE SEQUENCE [LARGE SCALE GENOMIC DNA]</scope>
    <source>
        <strain evidence="12">HyVt-523</strain>
    </source>
</reference>
<dbReference type="GO" id="GO:0071949">
    <property type="term" value="F:FAD binding"/>
    <property type="evidence" value="ECO:0007669"/>
    <property type="project" value="InterPro"/>
</dbReference>
<dbReference type="AlphaFoldDB" id="A0A7C5WUI4"/>
<dbReference type="Pfam" id="PF01565">
    <property type="entry name" value="FAD_binding_4"/>
    <property type="match status" value="1"/>
</dbReference>
<evidence type="ECO:0000256" key="3">
    <source>
        <dbReference type="ARBA" id="ARBA00022630"/>
    </source>
</evidence>
<keyword evidence="8" id="KW-0408">Iron</keyword>
<dbReference type="InterPro" id="IPR004113">
    <property type="entry name" value="FAD-bd_oxidored_4_C"/>
</dbReference>